<evidence type="ECO:0000256" key="2">
    <source>
        <dbReference type="SAM" id="MobiDB-lite"/>
    </source>
</evidence>
<dbReference type="SUPFAM" id="SSF51069">
    <property type="entry name" value="Carbonic anhydrase"/>
    <property type="match status" value="1"/>
</dbReference>
<dbReference type="Pfam" id="PF00194">
    <property type="entry name" value="Carb_anhydrase"/>
    <property type="match status" value="1"/>
</dbReference>
<accession>A0A7R8X0P9</accession>
<dbReference type="AlphaFoldDB" id="A0A7R8X0P9"/>
<feature type="compositionally biased region" description="Basic and acidic residues" evidence="2">
    <location>
        <begin position="12"/>
        <end position="23"/>
    </location>
</feature>
<dbReference type="EMBL" id="LR899668">
    <property type="protein sequence ID" value="CAD7241582.1"/>
    <property type="molecule type" value="Genomic_DNA"/>
</dbReference>
<organism evidence="4">
    <name type="scientific">Darwinula stevensoni</name>
    <dbReference type="NCBI Taxonomy" id="69355"/>
    <lineage>
        <taxon>Eukaryota</taxon>
        <taxon>Metazoa</taxon>
        <taxon>Ecdysozoa</taxon>
        <taxon>Arthropoda</taxon>
        <taxon>Crustacea</taxon>
        <taxon>Oligostraca</taxon>
        <taxon>Ostracoda</taxon>
        <taxon>Podocopa</taxon>
        <taxon>Podocopida</taxon>
        <taxon>Darwinulocopina</taxon>
        <taxon>Darwinuloidea</taxon>
        <taxon>Darwinulidae</taxon>
        <taxon>Darwinula</taxon>
    </lineage>
</organism>
<comment type="similarity">
    <text evidence="1">Belongs to the alpha-carbonic anhydrase family.</text>
</comment>
<dbReference type="EMBL" id="CAJPEV010000151">
    <property type="protein sequence ID" value="CAG0881439.1"/>
    <property type="molecule type" value="Genomic_DNA"/>
</dbReference>
<dbReference type="GO" id="GO:0004089">
    <property type="term" value="F:carbonate dehydratase activity"/>
    <property type="evidence" value="ECO:0007669"/>
    <property type="project" value="InterPro"/>
</dbReference>
<keyword evidence="5" id="KW-1185">Reference proteome</keyword>
<evidence type="ECO:0000313" key="4">
    <source>
        <dbReference type="EMBL" id="CAD7241582.1"/>
    </source>
</evidence>
<dbReference type="PROSITE" id="PS51144">
    <property type="entry name" value="ALPHA_CA_2"/>
    <property type="match status" value="1"/>
</dbReference>
<dbReference type="GO" id="GO:0008270">
    <property type="term" value="F:zinc ion binding"/>
    <property type="evidence" value="ECO:0007669"/>
    <property type="project" value="InterPro"/>
</dbReference>
<sequence>MIDPPKSVAELEQEKRKREREGGIEGGGSPPPLQEPAFPVNISSGPLAYTYRFHELHIHYGTSDGVGSEHTISGYAFPAEIQIFGFNANLYQNFSEALTKSQGVVGIAIMLQEGEQVDQELRVLTNQLSNIRFGANQWGGMVGIP</sequence>
<feature type="region of interest" description="Disordered" evidence="2">
    <location>
        <begin position="1"/>
        <end position="39"/>
    </location>
</feature>
<proteinExistence type="inferred from homology"/>
<dbReference type="PANTHER" id="PTHR18952:SF208">
    <property type="entry name" value="CARBONIC ANHYDRASE XA-RELATED"/>
    <property type="match status" value="1"/>
</dbReference>
<evidence type="ECO:0000313" key="5">
    <source>
        <dbReference type="Proteomes" id="UP000677054"/>
    </source>
</evidence>
<feature type="domain" description="Alpha-carbonic anhydrase" evidence="3">
    <location>
        <begin position="1"/>
        <end position="145"/>
    </location>
</feature>
<evidence type="ECO:0000259" key="3">
    <source>
        <dbReference type="PROSITE" id="PS51144"/>
    </source>
</evidence>
<reference evidence="4" key="1">
    <citation type="submission" date="2020-11" db="EMBL/GenBank/DDBJ databases">
        <authorList>
            <person name="Tran Van P."/>
        </authorList>
    </citation>
    <scope>NUCLEOTIDE SEQUENCE</scope>
</reference>
<gene>
    <name evidence="4" type="ORF">DSTB1V02_LOCUS1570</name>
</gene>
<dbReference type="Gene3D" id="3.10.200.10">
    <property type="entry name" value="Alpha carbonic anhydrase"/>
    <property type="match status" value="1"/>
</dbReference>
<dbReference type="InterPro" id="IPR023561">
    <property type="entry name" value="Carbonic_anhydrase_a-class"/>
</dbReference>
<dbReference type="InterPro" id="IPR001148">
    <property type="entry name" value="CA_dom"/>
</dbReference>
<evidence type="ECO:0000256" key="1">
    <source>
        <dbReference type="ARBA" id="ARBA00010718"/>
    </source>
</evidence>
<dbReference type="OrthoDB" id="5978072at2759"/>
<dbReference type="SMART" id="SM01057">
    <property type="entry name" value="Carb_anhydrase"/>
    <property type="match status" value="1"/>
</dbReference>
<dbReference type="Proteomes" id="UP000677054">
    <property type="component" value="Unassembled WGS sequence"/>
</dbReference>
<dbReference type="PANTHER" id="PTHR18952">
    <property type="entry name" value="CARBONIC ANHYDRASE"/>
    <property type="match status" value="1"/>
</dbReference>
<protein>
    <recommendedName>
        <fullName evidence="3">Alpha-carbonic anhydrase domain-containing protein</fullName>
    </recommendedName>
</protein>
<name>A0A7R8X0P9_9CRUS</name>
<dbReference type="GO" id="GO:0006730">
    <property type="term" value="P:one-carbon metabolic process"/>
    <property type="evidence" value="ECO:0007669"/>
    <property type="project" value="TreeGrafter"/>
</dbReference>
<dbReference type="InterPro" id="IPR036398">
    <property type="entry name" value="CA_dom_sf"/>
</dbReference>